<feature type="region of interest" description="Disordered" evidence="1">
    <location>
        <begin position="293"/>
        <end position="312"/>
    </location>
</feature>
<keyword evidence="4" id="KW-1185">Reference proteome</keyword>
<feature type="region of interest" description="Disordered" evidence="1">
    <location>
        <begin position="492"/>
        <end position="511"/>
    </location>
</feature>
<dbReference type="Proteomes" id="UP001295423">
    <property type="component" value="Unassembled WGS sequence"/>
</dbReference>
<feature type="chain" id="PRO_5042258404" description="Calmodulin" evidence="2">
    <location>
        <begin position="28"/>
        <end position="817"/>
    </location>
</feature>
<feature type="compositionally biased region" description="Polar residues" evidence="1">
    <location>
        <begin position="53"/>
        <end position="64"/>
    </location>
</feature>
<protein>
    <recommendedName>
        <fullName evidence="5">Calmodulin</fullName>
    </recommendedName>
</protein>
<feature type="compositionally biased region" description="Basic and acidic residues" evidence="1">
    <location>
        <begin position="293"/>
        <end position="302"/>
    </location>
</feature>
<gene>
    <name evidence="3" type="ORF">CYCCA115_LOCUS339</name>
</gene>
<feature type="compositionally biased region" description="Acidic residues" evidence="1">
    <location>
        <begin position="496"/>
        <end position="505"/>
    </location>
</feature>
<evidence type="ECO:0000256" key="2">
    <source>
        <dbReference type="SAM" id="SignalP"/>
    </source>
</evidence>
<dbReference type="AlphaFoldDB" id="A0AAD2CE25"/>
<evidence type="ECO:0008006" key="5">
    <source>
        <dbReference type="Google" id="ProtNLM"/>
    </source>
</evidence>
<feature type="compositionally biased region" description="Low complexity" evidence="1">
    <location>
        <begin position="106"/>
        <end position="120"/>
    </location>
</feature>
<accession>A0AAD2CE25</accession>
<proteinExistence type="predicted"/>
<name>A0AAD2CE25_9STRA</name>
<dbReference type="EMBL" id="CAKOGP040000001">
    <property type="protein sequence ID" value="CAJ1901897.1"/>
    <property type="molecule type" value="Genomic_DNA"/>
</dbReference>
<feature type="region of interest" description="Disordered" evidence="1">
    <location>
        <begin position="531"/>
        <end position="571"/>
    </location>
</feature>
<evidence type="ECO:0000256" key="1">
    <source>
        <dbReference type="SAM" id="MobiDB-lite"/>
    </source>
</evidence>
<organism evidence="3 4">
    <name type="scientific">Cylindrotheca closterium</name>
    <dbReference type="NCBI Taxonomy" id="2856"/>
    <lineage>
        <taxon>Eukaryota</taxon>
        <taxon>Sar</taxon>
        <taxon>Stramenopiles</taxon>
        <taxon>Ochrophyta</taxon>
        <taxon>Bacillariophyta</taxon>
        <taxon>Bacillariophyceae</taxon>
        <taxon>Bacillariophycidae</taxon>
        <taxon>Bacillariales</taxon>
        <taxon>Bacillariaceae</taxon>
        <taxon>Cylindrotheca</taxon>
    </lineage>
</organism>
<reference evidence="3" key="1">
    <citation type="submission" date="2023-08" db="EMBL/GenBank/DDBJ databases">
        <authorList>
            <person name="Audoor S."/>
            <person name="Bilcke G."/>
        </authorList>
    </citation>
    <scope>NUCLEOTIDE SEQUENCE</scope>
</reference>
<feature type="signal peptide" evidence="2">
    <location>
        <begin position="1"/>
        <end position="27"/>
    </location>
</feature>
<sequence length="817" mass="92395">MRNLSTPSFFLALVQVIYLGWLHPASAFVPQLHQIQHHSKSQYVRRQQHDGNSKTTPLSFASKANNEDDDVNAGPEKSRMMDYISQYLGNSNKNMDEKESTTSQVDDYTTSSQVDDSTTSPQVDDDSNKDRSTFSHLVALPMDACHELLIELESIQRAILYHCPILLDACIPAASTRLPLLYVEGPAGSTTSSMGVTKVLTDLVKRLTEKHLVIRVDEDSEEELDPSVPSIEDVNEDGICPFTLEFQSLEIDGGNNNILSTVAKPNDPRTKRLQAFVHELKTTVEKEHGWKAVFPHDPHPTEQETAGGFRPRLPFMELPNSFDENLTRLRQPEAVISDEDTSFLAADEGGNGISPILWCQWWDDTFARKCRLREVAIYPKNAPMASMVDTGEFTYTQFFMPHETISLPDGTESMQQAERQFEKYQGERLIQAQQDFEKQQKGEMDAQPEASSTSQQPVEPDILMTKTRERLENVYRNSVDSVPMDAVLEDVPRDASDDDEEEDLQLEPVTASPDDYMEDWMKARIQNIIEEPVKEEVSDAPADEQVEAKTNDDDDDDDDDEPKRAEVIDDDSMDDWMKARIRNIIENRNIVKARQPVKKDKPPIEDNPVFKAYKEGKLVPFPEEDKSPKKKKRDLGPYPGRDHFVGFWRVEDSPTGFSVAPNSATSSDNFVLRVDGTITGGPTLDQETRQKAAGGTWKFIEDKESGEVKLRIRLVIPPAKKRIMEMEGTIRRVSVNNELPMTSRAFGVPDLEERIQEASKSDIEDILQCDGEVFLEDAITKKNRENIGTFSISKISGIAKSRRDYTITIPRSVRNQD</sequence>
<keyword evidence="2" id="KW-0732">Signal</keyword>
<evidence type="ECO:0000313" key="4">
    <source>
        <dbReference type="Proteomes" id="UP001295423"/>
    </source>
</evidence>
<comment type="caution">
    <text evidence="3">The sequence shown here is derived from an EMBL/GenBank/DDBJ whole genome shotgun (WGS) entry which is preliminary data.</text>
</comment>
<evidence type="ECO:0000313" key="3">
    <source>
        <dbReference type="EMBL" id="CAJ1901897.1"/>
    </source>
</evidence>
<feature type="region of interest" description="Disordered" evidence="1">
    <location>
        <begin position="436"/>
        <end position="462"/>
    </location>
</feature>
<feature type="region of interest" description="Disordered" evidence="1">
    <location>
        <begin position="39"/>
        <end position="76"/>
    </location>
</feature>
<feature type="region of interest" description="Disordered" evidence="1">
    <location>
        <begin position="90"/>
        <end position="130"/>
    </location>
</feature>